<gene>
    <name evidence="2" type="ORF">HOLleu_43759</name>
</gene>
<keyword evidence="3" id="KW-1185">Reference proteome</keyword>
<sequence length="51" mass="5564">MFSLTAIFINVLIASVPIPQDYQVPVSTILILMNMIIFLVIAGKQLPSVSC</sequence>
<evidence type="ECO:0000313" key="3">
    <source>
        <dbReference type="Proteomes" id="UP001152320"/>
    </source>
</evidence>
<proteinExistence type="predicted"/>
<comment type="caution">
    <text evidence="2">The sequence shown here is derived from an EMBL/GenBank/DDBJ whole genome shotgun (WGS) entry which is preliminary data.</text>
</comment>
<dbReference type="EMBL" id="JAIZAY010000445">
    <property type="protein sequence ID" value="KAJ8018317.1"/>
    <property type="molecule type" value="Genomic_DNA"/>
</dbReference>
<evidence type="ECO:0000313" key="2">
    <source>
        <dbReference type="EMBL" id="KAJ8018317.1"/>
    </source>
</evidence>
<dbReference type="AlphaFoldDB" id="A0A9Q1BBD5"/>
<name>A0A9Q1BBD5_HOLLE</name>
<accession>A0A9Q1BBD5</accession>
<keyword evidence="1" id="KW-1133">Transmembrane helix</keyword>
<evidence type="ECO:0000256" key="1">
    <source>
        <dbReference type="SAM" id="Phobius"/>
    </source>
</evidence>
<feature type="transmembrane region" description="Helical" evidence="1">
    <location>
        <begin position="24"/>
        <end position="42"/>
    </location>
</feature>
<dbReference type="Proteomes" id="UP001152320">
    <property type="component" value="Unassembled WGS sequence"/>
</dbReference>
<keyword evidence="1" id="KW-0472">Membrane</keyword>
<reference evidence="2" key="1">
    <citation type="submission" date="2021-10" db="EMBL/GenBank/DDBJ databases">
        <title>Tropical sea cucumber genome reveals ecological adaptation and Cuvierian tubules defense mechanism.</title>
        <authorList>
            <person name="Chen T."/>
        </authorList>
    </citation>
    <scope>NUCLEOTIDE SEQUENCE</scope>
    <source>
        <strain evidence="2">Nanhai2018</strain>
        <tissue evidence="2">Muscle</tissue>
    </source>
</reference>
<protein>
    <submittedName>
        <fullName evidence="2">Uncharacterized protein</fullName>
    </submittedName>
</protein>
<organism evidence="2 3">
    <name type="scientific">Holothuria leucospilota</name>
    <name type="common">Black long sea cucumber</name>
    <name type="synonym">Mertensiothuria leucospilota</name>
    <dbReference type="NCBI Taxonomy" id="206669"/>
    <lineage>
        <taxon>Eukaryota</taxon>
        <taxon>Metazoa</taxon>
        <taxon>Echinodermata</taxon>
        <taxon>Eleutherozoa</taxon>
        <taxon>Echinozoa</taxon>
        <taxon>Holothuroidea</taxon>
        <taxon>Aspidochirotacea</taxon>
        <taxon>Aspidochirotida</taxon>
        <taxon>Holothuriidae</taxon>
        <taxon>Holothuria</taxon>
    </lineage>
</organism>
<keyword evidence="1" id="KW-0812">Transmembrane</keyword>